<dbReference type="KEGG" id="foc:127751420"/>
<sequence>MKHMMESVDGPTNGPRAYKGPIGRQLPDCHLLPVVNFAAIPVELPSLSVPDLSTDQTYLLKMSHAVASGTVPPEVADLKPGPLNHARWLTLACRLMRCYVATEAPTEALVTLVTFVMRVYVPQWFDVKQRPSCTDGARHFFKAIERTRFVLFKIKRTLWQQFLRDLY</sequence>
<dbReference type="RefSeq" id="XP_052130929.1">
    <property type="nucleotide sequence ID" value="XM_052274969.1"/>
</dbReference>
<protein>
    <submittedName>
        <fullName evidence="2">Uncharacterized protein LOC127751420</fullName>
    </submittedName>
</protein>
<proteinExistence type="predicted"/>
<organism evidence="1 2">
    <name type="scientific">Frankliniella occidentalis</name>
    <name type="common">Western flower thrips</name>
    <name type="synonym">Euthrips occidentalis</name>
    <dbReference type="NCBI Taxonomy" id="133901"/>
    <lineage>
        <taxon>Eukaryota</taxon>
        <taxon>Metazoa</taxon>
        <taxon>Ecdysozoa</taxon>
        <taxon>Arthropoda</taxon>
        <taxon>Hexapoda</taxon>
        <taxon>Insecta</taxon>
        <taxon>Pterygota</taxon>
        <taxon>Neoptera</taxon>
        <taxon>Paraneoptera</taxon>
        <taxon>Thysanoptera</taxon>
        <taxon>Terebrantia</taxon>
        <taxon>Thripoidea</taxon>
        <taxon>Thripidae</taxon>
        <taxon>Frankliniella</taxon>
    </lineage>
</organism>
<gene>
    <name evidence="2" type="primary">LOC127751420</name>
</gene>
<dbReference type="PANTHER" id="PTHR46409:SF1">
    <property type="entry name" value="HTH PSQ-TYPE DOMAIN-CONTAINING PROTEIN"/>
    <property type="match status" value="1"/>
</dbReference>
<accession>A0A9C6X896</accession>
<dbReference type="Proteomes" id="UP000504606">
    <property type="component" value="Unplaced"/>
</dbReference>
<dbReference type="GeneID" id="127751420"/>
<name>A0A9C6X896_FRAOC</name>
<evidence type="ECO:0000313" key="1">
    <source>
        <dbReference type="Proteomes" id="UP000504606"/>
    </source>
</evidence>
<dbReference type="PANTHER" id="PTHR46409">
    <property type="entry name" value="HTH PSQ-TYPE DOMAIN-CONTAINING PROTEIN"/>
    <property type="match status" value="1"/>
</dbReference>
<dbReference type="OrthoDB" id="6617942at2759"/>
<keyword evidence="1" id="KW-1185">Reference proteome</keyword>
<evidence type="ECO:0000313" key="2">
    <source>
        <dbReference type="RefSeq" id="XP_052130929.1"/>
    </source>
</evidence>
<dbReference type="AlphaFoldDB" id="A0A9C6X896"/>
<reference evidence="2" key="1">
    <citation type="submission" date="2025-08" db="UniProtKB">
        <authorList>
            <consortium name="RefSeq"/>
        </authorList>
    </citation>
    <scope>IDENTIFICATION</scope>
    <source>
        <tissue evidence="2">Whole organism</tissue>
    </source>
</reference>